<keyword evidence="3" id="KW-1185">Reference proteome</keyword>
<dbReference type="GO" id="GO:0003700">
    <property type="term" value="F:DNA-binding transcription factor activity"/>
    <property type="evidence" value="ECO:0007669"/>
    <property type="project" value="InterPro"/>
</dbReference>
<dbReference type="InterPro" id="IPR000835">
    <property type="entry name" value="HTH_MarR-typ"/>
</dbReference>
<dbReference type="InterPro" id="IPR036390">
    <property type="entry name" value="WH_DNA-bd_sf"/>
</dbReference>
<dbReference type="PANTHER" id="PTHR33164:SF43">
    <property type="entry name" value="HTH-TYPE TRANSCRIPTIONAL REPRESSOR YETL"/>
    <property type="match status" value="1"/>
</dbReference>
<dbReference type="SUPFAM" id="SSF46785">
    <property type="entry name" value="Winged helix' DNA-binding domain"/>
    <property type="match status" value="1"/>
</dbReference>
<dbReference type="EMBL" id="AP018365">
    <property type="protein sequence ID" value="BBB01594.1"/>
    <property type="molecule type" value="Genomic_DNA"/>
</dbReference>
<dbReference type="PROSITE" id="PS50995">
    <property type="entry name" value="HTH_MARR_2"/>
    <property type="match status" value="1"/>
</dbReference>
<accession>A0A7U3VSB0</accession>
<dbReference type="PANTHER" id="PTHR33164">
    <property type="entry name" value="TRANSCRIPTIONAL REGULATOR, MARR FAMILY"/>
    <property type="match status" value="1"/>
</dbReference>
<dbReference type="RefSeq" id="WP_202237503.1">
    <property type="nucleotide sequence ID" value="NZ_AP018365.1"/>
</dbReference>
<organism evidence="2 3">
    <name type="scientific">Actinacidiphila reveromycinica</name>
    <dbReference type="NCBI Taxonomy" id="659352"/>
    <lineage>
        <taxon>Bacteria</taxon>
        <taxon>Bacillati</taxon>
        <taxon>Actinomycetota</taxon>
        <taxon>Actinomycetes</taxon>
        <taxon>Kitasatosporales</taxon>
        <taxon>Streptomycetaceae</taxon>
        <taxon>Actinacidiphila</taxon>
    </lineage>
</organism>
<proteinExistence type="predicted"/>
<dbReference type="Pfam" id="PF12802">
    <property type="entry name" value="MarR_2"/>
    <property type="match status" value="1"/>
</dbReference>
<dbReference type="Gene3D" id="1.10.10.10">
    <property type="entry name" value="Winged helix-like DNA-binding domain superfamily/Winged helix DNA-binding domain"/>
    <property type="match status" value="1"/>
</dbReference>
<name>A0A7U3VSB0_9ACTN</name>
<evidence type="ECO:0000313" key="3">
    <source>
        <dbReference type="Proteomes" id="UP000595703"/>
    </source>
</evidence>
<evidence type="ECO:0000313" key="2">
    <source>
        <dbReference type="EMBL" id="BBB01594.1"/>
    </source>
</evidence>
<sequence length="147" mass="15807">MEQRTPPSLTALTPYLLSKTGKEARSRLAASLAEEGLRLWHMAVLAALADFGPHAQRDLAARVSVDASDIVKVVDDLAAAGYAGRARDAADRRRVNVAITPEGRAALERLRRKAAVVQEEVLAPLDAAECEQLHALLSRVYAALETA</sequence>
<feature type="domain" description="HTH marR-type" evidence="1">
    <location>
        <begin position="10"/>
        <end position="142"/>
    </location>
</feature>
<dbReference type="Proteomes" id="UP000595703">
    <property type="component" value="Chromosome"/>
</dbReference>
<reference evidence="2 3" key="4">
    <citation type="journal article" date="2020" name="Sci. Rep.">
        <title>beta-carboline chemical signals induce reveromycin production through a LuxR family regulator in Streptomyces sp. SN-593.</title>
        <authorList>
            <person name="Panthee S."/>
            <person name="Kito N."/>
            <person name="Hayashi T."/>
            <person name="Shimizu T."/>
            <person name="Ishikawa J."/>
            <person name="Hamamoto H."/>
            <person name="Osada H."/>
            <person name="Takahashi S."/>
        </authorList>
    </citation>
    <scope>NUCLEOTIDE SEQUENCE [LARGE SCALE GENOMIC DNA]</scope>
    <source>
        <strain evidence="2 3">SN-593</strain>
    </source>
</reference>
<dbReference type="PRINTS" id="PR00598">
    <property type="entry name" value="HTHMARR"/>
</dbReference>
<reference evidence="2 3" key="3">
    <citation type="journal article" date="2011" name="Nat. Chem. Biol.">
        <title>Reveromycin A biosynthesis uses RevG and RevJ for stereospecific spiroacetal formation.</title>
        <authorList>
            <person name="Takahashi S."/>
            <person name="Toyoda A."/>
            <person name="Sekiyama Y."/>
            <person name="Takagi H."/>
            <person name="Nogawa T."/>
            <person name="Uramoto M."/>
            <person name="Suzuki R."/>
            <person name="Koshino H."/>
            <person name="Kumano T."/>
            <person name="Panthee S."/>
            <person name="Dairi T."/>
            <person name="Ishikawa J."/>
            <person name="Ikeda H."/>
            <person name="Sakaki Y."/>
            <person name="Osada H."/>
        </authorList>
    </citation>
    <scope>NUCLEOTIDE SEQUENCE [LARGE SCALE GENOMIC DNA]</scope>
    <source>
        <strain evidence="2 3">SN-593</strain>
    </source>
</reference>
<protein>
    <submittedName>
        <fullName evidence="2">Putative MarR family transcriptional regulator</fullName>
    </submittedName>
</protein>
<dbReference type="InterPro" id="IPR039422">
    <property type="entry name" value="MarR/SlyA-like"/>
</dbReference>
<reference evidence="2 3" key="2">
    <citation type="journal article" date="2011" name="J. Antibiot.">
        <title>Furaquinocins I and J: novel polyketide isoprenoid hybrid compounds from Streptomyces reveromyceticus SN-593.</title>
        <authorList>
            <person name="Panthee S."/>
            <person name="Takahashi S."/>
            <person name="Takagi H."/>
            <person name="Nogawa T."/>
            <person name="Oowada E."/>
            <person name="Uramoto M."/>
            <person name="Osada H."/>
        </authorList>
    </citation>
    <scope>NUCLEOTIDE SEQUENCE [LARGE SCALE GENOMIC DNA]</scope>
    <source>
        <strain evidence="2 3">SN-593</strain>
    </source>
</reference>
<gene>
    <name evidence="2" type="ORF">RVR_9085</name>
</gene>
<dbReference type="InterPro" id="IPR036388">
    <property type="entry name" value="WH-like_DNA-bd_sf"/>
</dbReference>
<dbReference type="GO" id="GO:0006950">
    <property type="term" value="P:response to stress"/>
    <property type="evidence" value="ECO:0007669"/>
    <property type="project" value="TreeGrafter"/>
</dbReference>
<evidence type="ECO:0000259" key="1">
    <source>
        <dbReference type="PROSITE" id="PS50995"/>
    </source>
</evidence>
<dbReference type="KEGG" id="arev:RVR_9085"/>
<reference evidence="2 3" key="1">
    <citation type="journal article" date="2010" name="J. Bacteriol.">
        <title>Biochemical characterization of a novel indole prenyltransferase from Streptomyces sp. SN-593.</title>
        <authorList>
            <person name="Takahashi S."/>
            <person name="Takagi H."/>
            <person name="Toyoda A."/>
            <person name="Uramoto M."/>
            <person name="Nogawa T."/>
            <person name="Ueki M."/>
            <person name="Sakaki Y."/>
            <person name="Osada H."/>
        </authorList>
    </citation>
    <scope>NUCLEOTIDE SEQUENCE [LARGE SCALE GENOMIC DNA]</scope>
    <source>
        <strain evidence="2 3">SN-593</strain>
    </source>
</reference>
<dbReference type="SMART" id="SM00347">
    <property type="entry name" value="HTH_MARR"/>
    <property type="match status" value="1"/>
</dbReference>
<dbReference type="AlphaFoldDB" id="A0A7U3VSB0"/>